<comment type="cofactor">
    <cofactor evidence="1">
        <name>Mg(2+)</name>
        <dbReference type="ChEBI" id="CHEBI:18420"/>
    </cofactor>
</comment>
<dbReference type="GO" id="GO:0046872">
    <property type="term" value="F:metal ion binding"/>
    <property type="evidence" value="ECO:0007669"/>
    <property type="project" value="UniProtKB-KW"/>
</dbReference>
<dbReference type="Pfam" id="PF00781">
    <property type="entry name" value="DAGK_cat"/>
    <property type="match status" value="1"/>
</dbReference>
<dbReference type="GO" id="GO:0008654">
    <property type="term" value="P:phospholipid biosynthetic process"/>
    <property type="evidence" value="ECO:0007669"/>
    <property type="project" value="UniProtKB-KW"/>
</dbReference>
<evidence type="ECO:0000256" key="1">
    <source>
        <dbReference type="ARBA" id="ARBA00001946"/>
    </source>
</evidence>
<keyword evidence="6 13" id="KW-0418">Kinase</keyword>
<dbReference type="Gene3D" id="3.40.50.10330">
    <property type="entry name" value="Probable inorganic polyphosphate/atp-NAD kinase, domain 1"/>
    <property type="match status" value="1"/>
</dbReference>
<dbReference type="PANTHER" id="PTHR12358:SF106">
    <property type="entry name" value="LIPID KINASE YEGS"/>
    <property type="match status" value="1"/>
</dbReference>
<dbReference type="InterPro" id="IPR050187">
    <property type="entry name" value="Lipid_Phosphate_FormReg"/>
</dbReference>
<evidence type="ECO:0000313" key="14">
    <source>
        <dbReference type="Proteomes" id="UP000068164"/>
    </source>
</evidence>
<dbReference type="GO" id="GO:0005524">
    <property type="term" value="F:ATP binding"/>
    <property type="evidence" value="ECO:0007669"/>
    <property type="project" value="UniProtKB-KW"/>
</dbReference>
<dbReference type="PROSITE" id="PS50146">
    <property type="entry name" value="DAGK"/>
    <property type="match status" value="1"/>
</dbReference>
<keyword evidence="7" id="KW-0067">ATP-binding</keyword>
<comment type="caution">
    <text evidence="13">The sequence shown here is derived from an EMBL/GenBank/DDBJ whole genome shotgun (WGS) entry which is preliminary data.</text>
</comment>
<dbReference type="OrthoDB" id="142078at2"/>
<proteinExistence type="predicted"/>
<keyword evidence="10" id="KW-0594">Phospholipid biosynthesis</keyword>
<evidence type="ECO:0000256" key="7">
    <source>
        <dbReference type="ARBA" id="ARBA00022840"/>
    </source>
</evidence>
<evidence type="ECO:0000256" key="4">
    <source>
        <dbReference type="ARBA" id="ARBA00022723"/>
    </source>
</evidence>
<dbReference type="GO" id="GO:0016301">
    <property type="term" value="F:kinase activity"/>
    <property type="evidence" value="ECO:0007669"/>
    <property type="project" value="UniProtKB-KW"/>
</dbReference>
<evidence type="ECO:0000256" key="11">
    <source>
        <dbReference type="ARBA" id="ARBA00023264"/>
    </source>
</evidence>
<sequence>MKIGIVLNPASGRRGKKLFWSALRRAIEARFTNLSLRETKGHGDAERFGRELADDGADLVIAVGGDGTIGEVAGGILKSHRPGTAFSFIATGTGCDFARNFPVSRDPATIANRLTSPTVRQIDAGLLTCDDEDGDTVSRHFANIASFGVSGHIVQAVNEAPKGRRLPGPMVFFFHSLLQILRYTPRDIRLRLDGEDIYEGPITAVAVANGAWFGGGMKVAPDADVADGLFDVVIIRGAGRLKVLTLMNSIYSGGHLKSPLVSIHRARLVEAWPIGREPVPIDSDGEAPGQLPARFEIMVGALSLKI</sequence>
<dbReference type="GO" id="GO:0005886">
    <property type="term" value="C:plasma membrane"/>
    <property type="evidence" value="ECO:0007669"/>
    <property type="project" value="TreeGrafter"/>
</dbReference>
<keyword evidence="11" id="KW-1208">Phospholipid metabolism</keyword>
<dbReference type="SUPFAM" id="SSF111331">
    <property type="entry name" value="NAD kinase/diacylglycerol kinase-like"/>
    <property type="match status" value="1"/>
</dbReference>
<dbReference type="EMBL" id="LNCD01000070">
    <property type="protein sequence ID" value="KWV52706.1"/>
    <property type="molecule type" value="Genomic_DNA"/>
</dbReference>
<keyword evidence="4" id="KW-0479">Metal-binding</keyword>
<reference evidence="13 14" key="1">
    <citation type="submission" date="2015-11" db="EMBL/GenBank/DDBJ databases">
        <title>Draft Genome Sequence of the Strain BR 10423 (Rhizobium sp.) isolated from nodules of Mimosa pudica.</title>
        <authorList>
            <person name="Barauna A.C."/>
            <person name="Zilli J.E."/>
            <person name="Simoes-Araujo J.L."/>
            <person name="Reis V.M."/>
            <person name="James E.K."/>
            <person name="Reis F.B.Jr."/>
            <person name="Rouws L.F."/>
            <person name="Passos S.R."/>
            <person name="Gois S.R."/>
        </authorList>
    </citation>
    <scope>NUCLEOTIDE SEQUENCE [LARGE SCALE GENOMIC DNA]</scope>
    <source>
        <strain evidence="13 14">BR10423</strain>
    </source>
</reference>
<dbReference type="InterPro" id="IPR001206">
    <property type="entry name" value="Diacylglycerol_kinase_cat_dom"/>
</dbReference>
<dbReference type="AlphaFoldDB" id="A0A109JPG6"/>
<keyword evidence="3" id="KW-0808">Transferase</keyword>
<organism evidence="13 14">
    <name type="scientific">Rhizobium altiplani</name>
    <dbReference type="NCBI Taxonomy" id="1864509"/>
    <lineage>
        <taxon>Bacteria</taxon>
        <taxon>Pseudomonadati</taxon>
        <taxon>Pseudomonadota</taxon>
        <taxon>Alphaproteobacteria</taxon>
        <taxon>Hyphomicrobiales</taxon>
        <taxon>Rhizobiaceae</taxon>
        <taxon>Rhizobium/Agrobacterium group</taxon>
        <taxon>Rhizobium</taxon>
    </lineage>
</organism>
<evidence type="ECO:0000256" key="6">
    <source>
        <dbReference type="ARBA" id="ARBA00022777"/>
    </source>
</evidence>
<dbReference type="SMART" id="SM00046">
    <property type="entry name" value="DAGKc"/>
    <property type="match status" value="1"/>
</dbReference>
<dbReference type="Proteomes" id="UP000068164">
    <property type="component" value="Unassembled WGS sequence"/>
</dbReference>
<dbReference type="InterPro" id="IPR017438">
    <property type="entry name" value="ATP-NAD_kinase_N"/>
</dbReference>
<dbReference type="InterPro" id="IPR016064">
    <property type="entry name" value="NAD/diacylglycerol_kinase_sf"/>
</dbReference>
<evidence type="ECO:0000256" key="5">
    <source>
        <dbReference type="ARBA" id="ARBA00022741"/>
    </source>
</evidence>
<accession>A0A109JPG6</accession>
<dbReference type="InterPro" id="IPR045540">
    <property type="entry name" value="YegS/DAGK_C"/>
</dbReference>
<name>A0A109JPG6_9HYPH</name>
<dbReference type="InterPro" id="IPR005218">
    <property type="entry name" value="Diacylglycerol/lipid_kinase"/>
</dbReference>
<evidence type="ECO:0000256" key="10">
    <source>
        <dbReference type="ARBA" id="ARBA00023209"/>
    </source>
</evidence>
<evidence type="ECO:0000259" key="12">
    <source>
        <dbReference type="PROSITE" id="PS50146"/>
    </source>
</evidence>
<protein>
    <submittedName>
        <fullName evidence="13">Diacylglycerol kinase</fullName>
    </submittedName>
</protein>
<evidence type="ECO:0000256" key="8">
    <source>
        <dbReference type="ARBA" id="ARBA00022842"/>
    </source>
</evidence>
<dbReference type="Gene3D" id="2.60.200.40">
    <property type="match status" value="1"/>
</dbReference>
<evidence type="ECO:0000256" key="9">
    <source>
        <dbReference type="ARBA" id="ARBA00023098"/>
    </source>
</evidence>
<evidence type="ECO:0000256" key="3">
    <source>
        <dbReference type="ARBA" id="ARBA00022679"/>
    </source>
</evidence>
<keyword evidence="14" id="KW-1185">Reference proteome</keyword>
<evidence type="ECO:0000313" key="13">
    <source>
        <dbReference type="EMBL" id="KWV52706.1"/>
    </source>
</evidence>
<keyword evidence="5" id="KW-0547">Nucleotide-binding</keyword>
<dbReference type="Pfam" id="PF19279">
    <property type="entry name" value="YegS_C"/>
    <property type="match status" value="1"/>
</dbReference>
<feature type="domain" description="DAGKc" evidence="12">
    <location>
        <begin position="1"/>
        <end position="131"/>
    </location>
</feature>
<evidence type="ECO:0000256" key="2">
    <source>
        <dbReference type="ARBA" id="ARBA00022516"/>
    </source>
</evidence>
<keyword evidence="2" id="KW-0444">Lipid biosynthesis</keyword>
<gene>
    <name evidence="13" type="ORF">AS026_04265</name>
</gene>
<keyword evidence="9" id="KW-0443">Lipid metabolism</keyword>
<keyword evidence="8" id="KW-0460">Magnesium</keyword>
<dbReference type="RefSeq" id="WP_018116286.1">
    <property type="nucleotide sequence ID" value="NZ_LNCD01000070.1"/>
</dbReference>
<dbReference type="NCBIfam" id="TIGR00147">
    <property type="entry name" value="YegS/Rv2252/BmrU family lipid kinase"/>
    <property type="match status" value="1"/>
</dbReference>
<dbReference type="PANTHER" id="PTHR12358">
    <property type="entry name" value="SPHINGOSINE KINASE"/>
    <property type="match status" value="1"/>
</dbReference>